<name>A0A0C9WKW1_9AGAR</name>
<sequence length="82" mass="9457">MMAPGIRPIHSSFSPLLAYSLNQHEVALGYSRSRLRFSPHLFCFLGFESHRWSGCKKLFVLSMIESSLTFWIPCHRFTGCPH</sequence>
<keyword evidence="2" id="KW-1185">Reference proteome</keyword>
<dbReference type="Proteomes" id="UP000054477">
    <property type="component" value="Unassembled WGS sequence"/>
</dbReference>
<dbReference type="AlphaFoldDB" id="A0A0C9WKW1"/>
<reference evidence="2" key="2">
    <citation type="submission" date="2015-01" db="EMBL/GenBank/DDBJ databases">
        <title>Evolutionary Origins and Diversification of the Mycorrhizal Mutualists.</title>
        <authorList>
            <consortium name="DOE Joint Genome Institute"/>
            <consortium name="Mycorrhizal Genomics Consortium"/>
            <person name="Kohler A."/>
            <person name="Kuo A."/>
            <person name="Nagy L.G."/>
            <person name="Floudas D."/>
            <person name="Copeland A."/>
            <person name="Barry K.W."/>
            <person name="Cichocki N."/>
            <person name="Veneault-Fourrey C."/>
            <person name="LaButti K."/>
            <person name="Lindquist E.A."/>
            <person name="Lipzen A."/>
            <person name="Lundell T."/>
            <person name="Morin E."/>
            <person name="Murat C."/>
            <person name="Riley R."/>
            <person name="Ohm R."/>
            <person name="Sun H."/>
            <person name="Tunlid A."/>
            <person name="Henrissat B."/>
            <person name="Grigoriev I.V."/>
            <person name="Hibbett D.S."/>
            <person name="Martin F."/>
        </authorList>
    </citation>
    <scope>NUCLEOTIDE SEQUENCE [LARGE SCALE GENOMIC DNA]</scope>
    <source>
        <strain evidence="2">LaAM-08-1</strain>
    </source>
</reference>
<organism evidence="1 2">
    <name type="scientific">Laccaria amethystina LaAM-08-1</name>
    <dbReference type="NCBI Taxonomy" id="1095629"/>
    <lineage>
        <taxon>Eukaryota</taxon>
        <taxon>Fungi</taxon>
        <taxon>Dikarya</taxon>
        <taxon>Basidiomycota</taxon>
        <taxon>Agaricomycotina</taxon>
        <taxon>Agaricomycetes</taxon>
        <taxon>Agaricomycetidae</taxon>
        <taxon>Agaricales</taxon>
        <taxon>Agaricineae</taxon>
        <taxon>Hydnangiaceae</taxon>
        <taxon>Laccaria</taxon>
    </lineage>
</organism>
<evidence type="ECO:0000313" key="1">
    <source>
        <dbReference type="EMBL" id="KIJ96709.1"/>
    </source>
</evidence>
<accession>A0A0C9WKW1</accession>
<dbReference type="EMBL" id="KN838713">
    <property type="protein sequence ID" value="KIJ96709.1"/>
    <property type="molecule type" value="Genomic_DNA"/>
</dbReference>
<reference evidence="1 2" key="1">
    <citation type="submission" date="2014-04" db="EMBL/GenBank/DDBJ databases">
        <authorList>
            <consortium name="DOE Joint Genome Institute"/>
            <person name="Kuo A."/>
            <person name="Kohler A."/>
            <person name="Nagy L.G."/>
            <person name="Floudas D."/>
            <person name="Copeland A."/>
            <person name="Barry K.W."/>
            <person name="Cichocki N."/>
            <person name="Veneault-Fourrey C."/>
            <person name="LaButti K."/>
            <person name="Lindquist E.A."/>
            <person name="Lipzen A."/>
            <person name="Lundell T."/>
            <person name="Morin E."/>
            <person name="Murat C."/>
            <person name="Sun H."/>
            <person name="Tunlid A."/>
            <person name="Henrissat B."/>
            <person name="Grigoriev I.V."/>
            <person name="Hibbett D.S."/>
            <person name="Martin F."/>
            <person name="Nordberg H.P."/>
            <person name="Cantor M.N."/>
            <person name="Hua S.X."/>
        </authorList>
    </citation>
    <scope>NUCLEOTIDE SEQUENCE [LARGE SCALE GENOMIC DNA]</scope>
    <source>
        <strain evidence="1 2">LaAM-08-1</strain>
    </source>
</reference>
<dbReference type="HOGENOM" id="CLU_2558616_0_0_1"/>
<evidence type="ECO:0000313" key="2">
    <source>
        <dbReference type="Proteomes" id="UP000054477"/>
    </source>
</evidence>
<gene>
    <name evidence="1" type="ORF">K443DRAFT_275164</name>
</gene>
<protein>
    <submittedName>
        <fullName evidence="1">Unplaced genomic scaffold K443scaffold_178, whole genome shotgun sequence</fullName>
    </submittedName>
</protein>
<proteinExistence type="predicted"/>